<dbReference type="OrthoDB" id="913267at2759"/>
<proteinExistence type="predicted"/>
<evidence type="ECO:0000313" key="1">
    <source>
        <dbReference type="EMBL" id="KAJ8436755.1"/>
    </source>
</evidence>
<dbReference type="EMBL" id="JAKOGI010000330">
    <property type="protein sequence ID" value="KAJ8436755.1"/>
    <property type="molecule type" value="Genomic_DNA"/>
</dbReference>
<accession>A0A9Q1QDI3</accession>
<name>A0A9Q1QDI3_9CARY</name>
<dbReference type="AlphaFoldDB" id="A0A9Q1QDI3"/>
<sequence>MGKCTGVRQRTGTHGLFEMVTFMDKTTNRRCYLHIQPIENDVHRKETKLPIRNSIMSSCKSDCVGDPPSLPWWLKENLKTGRKGKPTIEQWIAFWFHGHNKYHVFRKSNQDNRIPHPGILSSIIDAGARGWGDYPIIFNELGVAIGQCVGYCLRMTILASVYKGLSEISHSSHLDRGGDYFPAHFLYAWLAKNFDAYEDELPIGVCEPSTEKVTELPPEGVENIMDILDSEPNPTECMGEGDDVNFKEELAHVRLPQGSQCFPSIGRTPSFGVFDSLYATILQRGVDVTPLKSKVEGLIKQACGFKDLQGSYFGGTHAEEHDSYRMEVQGKLDEASHRLNTEGAHYEAKTAELKQVELRREE</sequence>
<organism evidence="1 2">
    <name type="scientific">Carnegiea gigantea</name>
    <dbReference type="NCBI Taxonomy" id="171969"/>
    <lineage>
        <taxon>Eukaryota</taxon>
        <taxon>Viridiplantae</taxon>
        <taxon>Streptophyta</taxon>
        <taxon>Embryophyta</taxon>
        <taxon>Tracheophyta</taxon>
        <taxon>Spermatophyta</taxon>
        <taxon>Magnoliopsida</taxon>
        <taxon>eudicotyledons</taxon>
        <taxon>Gunneridae</taxon>
        <taxon>Pentapetalae</taxon>
        <taxon>Caryophyllales</taxon>
        <taxon>Cactineae</taxon>
        <taxon>Cactaceae</taxon>
        <taxon>Cactoideae</taxon>
        <taxon>Echinocereeae</taxon>
        <taxon>Carnegiea</taxon>
    </lineage>
</organism>
<protein>
    <recommendedName>
        <fullName evidence="3">Aminotransferase-like plant mobile domain-containing protein</fullName>
    </recommendedName>
</protein>
<keyword evidence="2" id="KW-1185">Reference proteome</keyword>
<comment type="caution">
    <text evidence="1">The sequence shown here is derived from an EMBL/GenBank/DDBJ whole genome shotgun (WGS) entry which is preliminary data.</text>
</comment>
<evidence type="ECO:0000313" key="2">
    <source>
        <dbReference type="Proteomes" id="UP001153076"/>
    </source>
</evidence>
<evidence type="ECO:0008006" key="3">
    <source>
        <dbReference type="Google" id="ProtNLM"/>
    </source>
</evidence>
<dbReference type="Proteomes" id="UP001153076">
    <property type="component" value="Unassembled WGS sequence"/>
</dbReference>
<gene>
    <name evidence="1" type="ORF">Cgig2_030113</name>
</gene>
<reference evidence="1" key="1">
    <citation type="submission" date="2022-04" db="EMBL/GenBank/DDBJ databases">
        <title>Carnegiea gigantea Genome sequencing and assembly v2.</title>
        <authorList>
            <person name="Copetti D."/>
            <person name="Sanderson M.J."/>
            <person name="Burquez A."/>
            <person name="Wojciechowski M.F."/>
        </authorList>
    </citation>
    <scope>NUCLEOTIDE SEQUENCE</scope>
    <source>
        <strain evidence="1">SGP5-SGP5p</strain>
        <tissue evidence="1">Aerial part</tissue>
    </source>
</reference>